<dbReference type="PANTHER" id="PTHR31573">
    <property type="entry name" value="ALPHA-KETOGLUTARATE-DEPENDENT DIOXYGENASE ALKB HOMOLOG 2"/>
    <property type="match status" value="1"/>
</dbReference>
<dbReference type="InterPro" id="IPR032852">
    <property type="entry name" value="ALKBH2"/>
</dbReference>
<dbReference type="SUPFAM" id="SSF51197">
    <property type="entry name" value="Clavaminate synthase-like"/>
    <property type="match status" value="1"/>
</dbReference>
<feature type="domain" description="Fe2OG dioxygenase" evidence="2">
    <location>
        <begin position="544"/>
        <end position="642"/>
    </location>
</feature>
<comment type="caution">
    <text evidence="3">The sequence shown here is derived from an EMBL/GenBank/DDBJ whole genome shotgun (WGS) entry which is preliminary data.</text>
</comment>
<evidence type="ECO:0000256" key="1">
    <source>
        <dbReference type="PIRSR" id="PIRSR632852-1"/>
    </source>
</evidence>
<evidence type="ECO:0000259" key="2">
    <source>
        <dbReference type="PROSITE" id="PS51471"/>
    </source>
</evidence>
<dbReference type="Gene3D" id="2.60.120.590">
    <property type="entry name" value="Alpha-ketoglutarate-dependent dioxygenase AlkB-like"/>
    <property type="match status" value="1"/>
</dbReference>
<dbReference type="GO" id="GO:0006307">
    <property type="term" value="P:DNA alkylation repair"/>
    <property type="evidence" value="ECO:0007669"/>
    <property type="project" value="TreeGrafter"/>
</dbReference>
<dbReference type="Proteomes" id="UP000518752">
    <property type="component" value="Unassembled WGS sequence"/>
</dbReference>
<dbReference type="InterPro" id="IPR005123">
    <property type="entry name" value="Oxoglu/Fe-dep_dioxygenase_dom"/>
</dbReference>
<organism evidence="3 4">
    <name type="scientific">Collybiopsis confluens</name>
    <dbReference type="NCBI Taxonomy" id="2823264"/>
    <lineage>
        <taxon>Eukaryota</taxon>
        <taxon>Fungi</taxon>
        <taxon>Dikarya</taxon>
        <taxon>Basidiomycota</taxon>
        <taxon>Agaricomycotina</taxon>
        <taxon>Agaricomycetes</taxon>
        <taxon>Agaricomycetidae</taxon>
        <taxon>Agaricales</taxon>
        <taxon>Marasmiineae</taxon>
        <taxon>Omphalotaceae</taxon>
        <taxon>Collybiopsis</taxon>
    </lineage>
</organism>
<dbReference type="AlphaFoldDB" id="A0A8H5HTY3"/>
<dbReference type="Pfam" id="PF13532">
    <property type="entry name" value="2OG-FeII_Oxy_2"/>
    <property type="match status" value="1"/>
</dbReference>
<dbReference type="PROSITE" id="PS51471">
    <property type="entry name" value="FE2OG_OXY"/>
    <property type="match status" value="1"/>
</dbReference>
<dbReference type="PANTHER" id="PTHR31573:SF4">
    <property type="entry name" value="FE2OG DIOXYGENASE DOMAIN-CONTAINING PROTEIN"/>
    <property type="match status" value="1"/>
</dbReference>
<evidence type="ECO:0000313" key="4">
    <source>
        <dbReference type="Proteomes" id="UP000518752"/>
    </source>
</evidence>
<feature type="binding site" evidence="1">
    <location>
        <position position="565"/>
    </location>
    <ligand>
        <name>substrate</name>
    </ligand>
</feature>
<sequence>MLPPIWAQSRQEVCESFDWFRSYQGGVYFVNNIVKGYLLSGFPAQRDGFFHNGKLVISHGGGKAESLQFSEGRVKLKPADDQKADDKSVRALLYNYNHRIPLVLLIDDRYALFPLNLQALHITYAVLGVYYITRAVRISDLLPQLALKSGIPQPLLLTAEREITESGRTYVRFKFAFQWCEDQKGQPWWHSPVFDTIHPPVTISPILHDLLIDNESDTRTTEMDYQDMDESIPVASSSSESVQIFKQTRRRVPVRRSKFYLSEKRPGLEDRICSFCRTSSPLVFAEGWGCLNASCQYFWTLPERGLTYFSELLEFDPEFLQICPLPPLDPGYRNIIPSQPVARPLNAITTTQLFSRGMHCALCGRLSCRYKWQHWECAHCHNIIPISGSIRRALDLKNHHTGVTFDYNFVRKDTGVIRQSPSSFEKGHVQTFLLPEGRGRVHHIQHNSQFTQQMDGLFEEYQRQASDGTLPFMRWPLRSHKLRGALLTNYFSQNCGEPYHVESFVAYVGGTANTLPWDRAPSAVVKAKAFIEERVNLALGMSLDFNEVLSAAYMDKQKMSFHTDDEKGLGDTVAGLSLGSPALMHFRRRDVKHGPERKSCLSIVLRHGDVLVMEGAGVQQFYEHMVEPTSFRIAATARWIDPNRS</sequence>
<dbReference type="EMBL" id="JAACJN010000022">
    <property type="protein sequence ID" value="KAF5389462.1"/>
    <property type="molecule type" value="Genomic_DNA"/>
</dbReference>
<dbReference type="GO" id="GO:0051747">
    <property type="term" value="F:cytosine C-5 DNA demethylase activity"/>
    <property type="evidence" value="ECO:0007669"/>
    <property type="project" value="TreeGrafter"/>
</dbReference>
<dbReference type="GO" id="GO:0035516">
    <property type="term" value="F:broad specificity oxidative DNA demethylase activity"/>
    <property type="evidence" value="ECO:0007669"/>
    <property type="project" value="TreeGrafter"/>
</dbReference>
<dbReference type="InterPro" id="IPR037151">
    <property type="entry name" value="AlkB-like_sf"/>
</dbReference>
<evidence type="ECO:0000313" key="3">
    <source>
        <dbReference type="EMBL" id="KAF5389462.1"/>
    </source>
</evidence>
<dbReference type="OrthoDB" id="2163491at2759"/>
<dbReference type="InterPro" id="IPR027450">
    <property type="entry name" value="AlkB-like"/>
</dbReference>
<proteinExistence type="predicted"/>
<feature type="binding site" evidence="1">
    <location>
        <position position="562"/>
    </location>
    <ligand>
        <name>2-oxoglutarate</name>
        <dbReference type="ChEBI" id="CHEBI:16810"/>
    </ligand>
</feature>
<reference evidence="3 4" key="1">
    <citation type="journal article" date="2020" name="ISME J.">
        <title>Uncovering the hidden diversity of litter-decomposition mechanisms in mushroom-forming fungi.</title>
        <authorList>
            <person name="Floudas D."/>
            <person name="Bentzer J."/>
            <person name="Ahren D."/>
            <person name="Johansson T."/>
            <person name="Persson P."/>
            <person name="Tunlid A."/>
        </authorList>
    </citation>
    <scope>NUCLEOTIDE SEQUENCE [LARGE SCALE GENOMIC DNA]</scope>
    <source>
        <strain evidence="3 4">CBS 406.79</strain>
    </source>
</reference>
<name>A0A8H5HTY3_9AGAR</name>
<keyword evidence="4" id="KW-1185">Reference proteome</keyword>
<gene>
    <name evidence="3" type="ORF">D9757_004253</name>
</gene>
<feature type="binding site" evidence="1">
    <location>
        <position position="553"/>
    </location>
    <ligand>
        <name>2-oxoglutarate</name>
        <dbReference type="ChEBI" id="CHEBI:16810"/>
    </ligand>
</feature>
<protein>
    <recommendedName>
        <fullName evidence="2">Fe2OG dioxygenase domain-containing protein</fullName>
    </recommendedName>
</protein>
<accession>A0A8H5HTY3</accession>
<dbReference type="GO" id="GO:0008198">
    <property type="term" value="F:ferrous iron binding"/>
    <property type="evidence" value="ECO:0007669"/>
    <property type="project" value="TreeGrafter"/>
</dbReference>